<gene>
    <name evidence="10 12" type="primary">cysS</name>
    <name evidence="12" type="ORF">SSYRP_v1c01670</name>
</gene>
<dbReference type="OrthoDB" id="9815130at2"/>
<dbReference type="Proteomes" id="UP000013963">
    <property type="component" value="Chromosome"/>
</dbReference>
<keyword evidence="3 10" id="KW-0479">Metal-binding</keyword>
<keyword evidence="4 10" id="KW-0547">Nucleotide-binding</keyword>
<keyword evidence="8 10" id="KW-0030">Aminoacyl-tRNA synthetase</keyword>
<feature type="short sequence motif" description="'KMSKS' region" evidence="10">
    <location>
        <begin position="262"/>
        <end position="266"/>
    </location>
</feature>
<dbReference type="KEGG" id="ssyr:SSYRP_v1c01670"/>
<evidence type="ECO:0000259" key="11">
    <source>
        <dbReference type="Pfam" id="PF01406"/>
    </source>
</evidence>
<feature type="binding site" evidence="10">
    <location>
        <position position="230"/>
    </location>
    <ligand>
        <name>Zn(2+)</name>
        <dbReference type="ChEBI" id="CHEBI:29105"/>
    </ligand>
</feature>
<dbReference type="InterPro" id="IPR032678">
    <property type="entry name" value="tRNA-synt_1_cat_dom"/>
</dbReference>
<comment type="catalytic activity">
    <reaction evidence="9 10">
        <text>tRNA(Cys) + L-cysteine + ATP = L-cysteinyl-tRNA(Cys) + AMP + diphosphate</text>
        <dbReference type="Rhea" id="RHEA:17773"/>
        <dbReference type="Rhea" id="RHEA-COMP:9661"/>
        <dbReference type="Rhea" id="RHEA-COMP:9679"/>
        <dbReference type="ChEBI" id="CHEBI:30616"/>
        <dbReference type="ChEBI" id="CHEBI:33019"/>
        <dbReference type="ChEBI" id="CHEBI:35235"/>
        <dbReference type="ChEBI" id="CHEBI:78442"/>
        <dbReference type="ChEBI" id="CHEBI:78517"/>
        <dbReference type="ChEBI" id="CHEBI:456215"/>
        <dbReference type="EC" id="6.1.1.16"/>
    </reaction>
</comment>
<dbReference type="GO" id="GO:0006423">
    <property type="term" value="P:cysteinyl-tRNA aminoacylation"/>
    <property type="evidence" value="ECO:0007669"/>
    <property type="project" value="UniProtKB-UniRule"/>
</dbReference>
<feature type="binding site" evidence="10">
    <location>
        <position position="204"/>
    </location>
    <ligand>
        <name>Zn(2+)</name>
        <dbReference type="ChEBI" id="CHEBI:29105"/>
    </ligand>
</feature>
<evidence type="ECO:0000256" key="2">
    <source>
        <dbReference type="ARBA" id="ARBA00022598"/>
    </source>
</evidence>
<keyword evidence="2 10" id="KW-0436">Ligase</keyword>
<protein>
    <recommendedName>
        <fullName evidence="10">Cysteine--tRNA ligase</fullName>
        <ecNumber evidence="10">6.1.1.16</ecNumber>
    </recommendedName>
    <alternativeName>
        <fullName evidence="10">Cysteinyl-tRNA synthetase</fullName>
        <shortName evidence="10">CysRS</shortName>
    </alternativeName>
</protein>
<keyword evidence="13" id="KW-1185">Reference proteome</keyword>
<sequence length="439" mass="50460">MKVYNTLTRKNEEINQTKFNIYACGPTVYNYIHLGNARAVINADLLVNVLEFQEYEVNYIQNYTDIDDKIINKALAENKTEAEISAFYINAFEEDVKALNIRKPNQNLAISNYVDEIIAFIADLVARGAAYESNGNVYFAIDQFPLQYGKLGNKAIAELNPGERVEADINKRNVNDFTLWKKTSVGILFDSPWGKGRPGWHTECALLIDKFFDHQTIDFHLGGIDLVFPHHENERIQYLAKNNCEITKIWLHNGHLNLEEQKMSKSLGNTILVRDFIAQYDPATLRYLFYSTNFSQPLNVTETVITFAQKETTKIFNILKTINLFLATNNLKWDLSVKGEYVAKALEQLNNNLNTPNVLSIINDMIKIINQQLRNNNLDLTIVGDFYNIIFNLLNFNFTLPVISPEIRALIEEWQEAKTAQDFVKADKIRTQLVEKNIL</sequence>
<dbReference type="eggNOG" id="COG0215">
    <property type="taxonomic scope" value="Bacteria"/>
</dbReference>
<dbReference type="GO" id="GO:0008270">
    <property type="term" value="F:zinc ion binding"/>
    <property type="evidence" value="ECO:0007669"/>
    <property type="project" value="UniProtKB-UniRule"/>
</dbReference>
<dbReference type="SUPFAM" id="SSF47323">
    <property type="entry name" value="Anticodon-binding domain of a subclass of class I aminoacyl-tRNA synthetases"/>
    <property type="match status" value="1"/>
</dbReference>
<reference evidence="12 13" key="1">
    <citation type="journal article" date="2013" name="Genome Biol. Evol.">
        <title>Complete genomes of two dipteran-associated spiroplasmas provided insights into the origin, dynamics, and impacts of viral invasion in spiroplasma.</title>
        <authorList>
            <person name="Ku C."/>
            <person name="Lo W.S."/>
            <person name="Chen L.L."/>
            <person name="Kuo C.H."/>
        </authorList>
    </citation>
    <scope>NUCLEOTIDE SEQUENCE [LARGE SCALE GENOMIC DNA]</scope>
    <source>
        <strain evidence="12">EA-1</strain>
    </source>
</reference>
<dbReference type="InterPro" id="IPR009080">
    <property type="entry name" value="tRNAsynth_Ia_anticodon-bd"/>
</dbReference>
<comment type="cofactor">
    <cofactor evidence="10">
        <name>Zn(2+)</name>
        <dbReference type="ChEBI" id="CHEBI:29105"/>
    </cofactor>
    <text evidence="10">Binds 1 zinc ion per subunit.</text>
</comment>
<evidence type="ECO:0000256" key="4">
    <source>
        <dbReference type="ARBA" id="ARBA00022741"/>
    </source>
</evidence>
<dbReference type="NCBIfam" id="TIGR00435">
    <property type="entry name" value="cysS"/>
    <property type="match status" value="1"/>
</dbReference>
<dbReference type="Gene3D" id="3.40.50.620">
    <property type="entry name" value="HUPs"/>
    <property type="match status" value="1"/>
</dbReference>
<dbReference type="STRING" id="1276229.SSYRP_v1c01670"/>
<dbReference type="GO" id="GO:0005524">
    <property type="term" value="F:ATP binding"/>
    <property type="evidence" value="ECO:0007669"/>
    <property type="project" value="UniProtKB-UniRule"/>
</dbReference>
<dbReference type="SUPFAM" id="SSF52374">
    <property type="entry name" value="Nucleotidylyl transferase"/>
    <property type="match status" value="1"/>
</dbReference>
<dbReference type="RefSeq" id="WP_016340423.1">
    <property type="nucleotide sequence ID" value="NC_021284.1"/>
</dbReference>
<feature type="short sequence motif" description="'HIGH' region" evidence="10">
    <location>
        <begin position="26"/>
        <end position="36"/>
    </location>
</feature>
<dbReference type="Gene3D" id="1.20.120.1910">
    <property type="entry name" value="Cysteine-tRNA ligase, C-terminal anti-codon recognition domain"/>
    <property type="match status" value="1"/>
</dbReference>
<dbReference type="PATRIC" id="fig|1276229.3.peg.167"/>
<keyword evidence="7 10" id="KW-0648">Protein biosynthesis</keyword>
<feature type="binding site" evidence="10">
    <location>
        <position position="234"/>
    </location>
    <ligand>
        <name>Zn(2+)</name>
        <dbReference type="ChEBI" id="CHEBI:29105"/>
    </ligand>
</feature>
<evidence type="ECO:0000313" key="12">
    <source>
        <dbReference type="EMBL" id="AGM25763.1"/>
    </source>
</evidence>
<evidence type="ECO:0000256" key="1">
    <source>
        <dbReference type="ARBA" id="ARBA00011245"/>
    </source>
</evidence>
<name>R4U5A8_9MOLU</name>
<comment type="subcellular location">
    <subcellularLocation>
        <location evidence="10">Cytoplasm</location>
    </subcellularLocation>
</comment>
<evidence type="ECO:0000256" key="9">
    <source>
        <dbReference type="ARBA" id="ARBA00047398"/>
    </source>
</evidence>
<evidence type="ECO:0000256" key="8">
    <source>
        <dbReference type="ARBA" id="ARBA00023146"/>
    </source>
</evidence>
<dbReference type="PANTHER" id="PTHR10890">
    <property type="entry name" value="CYSTEINYL-TRNA SYNTHETASE"/>
    <property type="match status" value="1"/>
</dbReference>
<comment type="subunit">
    <text evidence="1 10">Monomer.</text>
</comment>
<evidence type="ECO:0000256" key="5">
    <source>
        <dbReference type="ARBA" id="ARBA00022833"/>
    </source>
</evidence>
<dbReference type="Pfam" id="PF01406">
    <property type="entry name" value="tRNA-synt_1e"/>
    <property type="match status" value="1"/>
</dbReference>
<dbReference type="CDD" id="cd00672">
    <property type="entry name" value="CysRS_core"/>
    <property type="match status" value="1"/>
</dbReference>
<evidence type="ECO:0000256" key="6">
    <source>
        <dbReference type="ARBA" id="ARBA00022840"/>
    </source>
</evidence>
<dbReference type="InterPro" id="IPR024909">
    <property type="entry name" value="Cys-tRNA/MSH_ligase"/>
</dbReference>
<keyword evidence="5 10" id="KW-0862">Zinc</keyword>
<evidence type="ECO:0000313" key="13">
    <source>
        <dbReference type="Proteomes" id="UP000013963"/>
    </source>
</evidence>
<dbReference type="InterPro" id="IPR015803">
    <property type="entry name" value="Cys-tRNA-ligase"/>
</dbReference>
<feature type="binding site" evidence="10">
    <location>
        <position position="24"/>
    </location>
    <ligand>
        <name>Zn(2+)</name>
        <dbReference type="ChEBI" id="CHEBI:29105"/>
    </ligand>
</feature>
<dbReference type="GO" id="GO:0004817">
    <property type="term" value="F:cysteine-tRNA ligase activity"/>
    <property type="evidence" value="ECO:0007669"/>
    <property type="project" value="UniProtKB-UniRule"/>
</dbReference>
<organism evidence="12 13">
    <name type="scientific">Spiroplasma syrphidicola EA-1</name>
    <dbReference type="NCBI Taxonomy" id="1276229"/>
    <lineage>
        <taxon>Bacteria</taxon>
        <taxon>Bacillati</taxon>
        <taxon>Mycoplasmatota</taxon>
        <taxon>Mollicutes</taxon>
        <taxon>Entomoplasmatales</taxon>
        <taxon>Spiroplasmataceae</taxon>
        <taxon>Spiroplasma</taxon>
    </lineage>
</organism>
<evidence type="ECO:0000256" key="7">
    <source>
        <dbReference type="ARBA" id="ARBA00022917"/>
    </source>
</evidence>
<feature type="domain" description="tRNA synthetases class I catalytic" evidence="11">
    <location>
        <begin position="12"/>
        <end position="309"/>
    </location>
</feature>
<dbReference type="AlphaFoldDB" id="R4U5A8"/>
<dbReference type="EMBL" id="CP005078">
    <property type="protein sequence ID" value="AGM25763.1"/>
    <property type="molecule type" value="Genomic_DNA"/>
</dbReference>
<dbReference type="HAMAP" id="MF_00041">
    <property type="entry name" value="Cys_tRNA_synth"/>
    <property type="match status" value="1"/>
</dbReference>
<evidence type="ECO:0000256" key="3">
    <source>
        <dbReference type="ARBA" id="ARBA00022723"/>
    </source>
</evidence>
<dbReference type="PRINTS" id="PR00983">
    <property type="entry name" value="TRNASYNTHCYS"/>
</dbReference>
<keyword evidence="10" id="KW-0963">Cytoplasm</keyword>
<keyword evidence="6 10" id="KW-0067">ATP-binding</keyword>
<proteinExistence type="inferred from homology"/>
<comment type="similarity">
    <text evidence="10">Belongs to the class-I aminoacyl-tRNA synthetase family.</text>
</comment>
<dbReference type="EC" id="6.1.1.16" evidence="10"/>
<dbReference type="HOGENOM" id="CLU_013528_0_0_14"/>
<dbReference type="InterPro" id="IPR014729">
    <property type="entry name" value="Rossmann-like_a/b/a_fold"/>
</dbReference>
<evidence type="ECO:0000256" key="10">
    <source>
        <dbReference type="HAMAP-Rule" id="MF_00041"/>
    </source>
</evidence>
<dbReference type="GO" id="GO:0005829">
    <property type="term" value="C:cytosol"/>
    <property type="evidence" value="ECO:0007669"/>
    <property type="project" value="TreeGrafter"/>
</dbReference>
<dbReference type="PANTHER" id="PTHR10890:SF3">
    <property type="entry name" value="CYSTEINE--TRNA LIGASE, CYTOPLASMIC"/>
    <property type="match status" value="1"/>
</dbReference>
<accession>R4U5A8</accession>
<feature type="binding site" evidence="10">
    <location>
        <position position="265"/>
    </location>
    <ligand>
        <name>ATP</name>
        <dbReference type="ChEBI" id="CHEBI:30616"/>
    </ligand>
</feature>